<accession>A0A099KPR1</accession>
<dbReference type="AlphaFoldDB" id="A0A099KPR1"/>
<evidence type="ECO:0000313" key="1">
    <source>
        <dbReference type="EMBL" id="KGJ91917.1"/>
    </source>
</evidence>
<name>A0A099KPR1_COLPS</name>
<evidence type="ECO:0000313" key="2">
    <source>
        <dbReference type="Proteomes" id="UP000029868"/>
    </source>
</evidence>
<organism evidence="1 2">
    <name type="scientific">Colwellia psychrerythraea</name>
    <name type="common">Vibrio psychroerythus</name>
    <dbReference type="NCBI Taxonomy" id="28229"/>
    <lineage>
        <taxon>Bacteria</taxon>
        <taxon>Pseudomonadati</taxon>
        <taxon>Pseudomonadota</taxon>
        <taxon>Gammaproteobacteria</taxon>
        <taxon>Alteromonadales</taxon>
        <taxon>Colwelliaceae</taxon>
        <taxon>Colwellia</taxon>
    </lineage>
</organism>
<reference evidence="1 2" key="1">
    <citation type="submission" date="2014-08" db="EMBL/GenBank/DDBJ databases">
        <title>Genomic and Phenotypic Diversity of Colwellia psychrerythraea strains from Disparate Marine Basins.</title>
        <authorList>
            <person name="Techtmann S.M."/>
            <person name="Stelling S.C."/>
            <person name="Utturkar S.M."/>
            <person name="Alshibli N."/>
            <person name="Harris A."/>
            <person name="Brown S.D."/>
            <person name="Hazen T.C."/>
        </authorList>
    </citation>
    <scope>NUCLEOTIDE SEQUENCE [LARGE SCALE GENOMIC DNA]</scope>
    <source>
        <strain evidence="1 2">GAB14E</strain>
    </source>
</reference>
<sequence>MGLFERIFAIILQIIAYLVRFKVVSVKSVVFSDTVNQGSAPSIIMFSELIEGIEEYGC</sequence>
<dbReference type="PATRIC" id="fig|28229.3.peg.2792"/>
<protein>
    <submittedName>
        <fullName evidence="1">Uncharacterized protein</fullName>
    </submittedName>
</protein>
<comment type="caution">
    <text evidence="1">The sequence shown here is derived from an EMBL/GenBank/DDBJ whole genome shotgun (WGS) entry which is preliminary data.</text>
</comment>
<proteinExistence type="predicted"/>
<dbReference type="Proteomes" id="UP000029868">
    <property type="component" value="Unassembled WGS sequence"/>
</dbReference>
<gene>
    <name evidence="1" type="ORF">GAB14E_3074</name>
</gene>
<dbReference type="EMBL" id="JQEC01000039">
    <property type="protein sequence ID" value="KGJ91917.1"/>
    <property type="molecule type" value="Genomic_DNA"/>
</dbReference>